<sequence>MQFQNGLSTRHLRNVASLLHVHHCNYGVTSTKARYNRRVSTSRALGKAAAQALIKRRLLGTDERRKIGATPVEHSLNPFCHIVTRTL</sequence>
<evidence type="ECO:0000313" key="2">
    <source>
        <dbReference type="Proteomes" id="UP000054549"/>
    </source>
</evidence>
<gene>
    <name evidence="1" type="ORF">M378DRAFT_170101</name>
</gene>
<dbReference type="InParanoid" id="A0A0C2WQ41"/>
<evidence type="ECO:0000313" key="1">
    <source>
        <dbReference type="EMBL" id="KIL58831.1"/>
    </source>
</evidence>
<dbReference type="AlphaFoldDB" id="A0A0C2WQ41"/>
<protein>
    <submittedName>
        <fullName evidence="1">Uncharacterized protein</fullName>
    </submittedName>
</protein>
<keyword evidence="2" id="KW-1185">Reference proteome</keyword>
<reference evidence="1 2" key="1">
    <citation type="submission" date="2014-04" db="EMBL/GenBank/DDBJ databases">
        <title>Evolutionary Origins and Diversification of the Mycorrhizal Mutualists.</title>
        <authorList>
            <consortium name="DOE Joint Genome Institute"/>
            <consortium name="Mycorrhizal Genomics Consortium"/>
            <person name="Kohler A."/>
            <person name="Kuo A."/>
            <person name="Nagy L.G."/>
            <person name="Floudas D."/>
            <person name="Copeland A."/>
            <person name="Barry K.W."/>
            <person name="Cichocki N."/>
            <person name="Veneault-Fourrey C."/>
            <person name="LaButti K."/>
            <person name="Lindquist E.A."/>
            <person name="Lipzen A."/>
            <person name="Lundell T."/>
            <person name="Morin E."/>
            <person name="Murat C."/>
            <person name="Riley R."/>
            <person name="Ohm R."/>
            <person name="Sun H."/>
            <person name="Tunlid A."/>
            <person name="Henrissat B."/>
            <person name="Grigoriev I.V."/>
            <person name="Hibbett D.S."/>
            <person name="Martin F."/>
        </authorList>
    </citation>
    <scope>NUCLEOTIDE SEQUENCE [LARGE SCALE GENOMIC DNA]</scope>
    <source>
        <strain evidence="1 2">Koide BX008</strain>
    </source>
</reference>
<dbReference type="Proteomes" id="UP000054549">
    <property type="component" value="Unassembled WGS sequence"/>
</dbReference>
<name>A0A0C2WQ41_AMAMK</name>
<dbReference type="EMBL" id="KN818328">
    <property type="protein sequence ID" value="KIL58831.1"/>
    <property type="molecule type" value="Genomic_DNA"/>
</dbReference>
<proteinExistence type="predicted"/>
<organism evidence="1 2">
    <name type="scientific">Amanita muscaria (strain Koide BX008)</name>
    <dbReference type="NCBI Taxonomy" id="946122"/>
    <lineage>
        <taxon>Eukaryota</taxon>
        <taxon>Fungi</taxon>
        <taxon>Dikarya</taxon>
        <taxon>Basidiomycota</taxon>
        <taxon>Agaricomycotina</taxon>
        <taxon>Agaricomycetes</taxon>
        <taxon>Agaricomycetidae</taxon>
        <taxon>Agaricales</taxon>
        <taxon>Pluteineae</taxon>
        <taxon>Amanitaceae</taxon>
        <taxon>Amanita</taxon>
    </lineage>
</organism>
<dbReference type="HOGENOM" id="CLU_2482850_0_0_1"/>
<accession>A0A0C2WQ41</accession>